<dbReference type="InterPro" id="IPR001534">
    <property type="entry name" value="Transthyretin-like"/>
</dbReference>
<comment type="subcellular location">
    <subcellularLocation>
        <location evidence="1">Secreted</location>
    </subcellularLocation>
</comment>
<dbReference type="EnsemblMetazoa" id="PPA03499.1">
    <property type="protein sequence ID" value="PPA03499.1"/>
    <property type="gene ID" value="WBGene00093053"/>
</dbReference>
<gene>
    <name evidence="5" type="primary">WBGene00093053</name>
</gene>
<evidence type="ECO:0000256" key="2">
    <source>
        <dbReference type="ARBA" id="ARBA00010112"/>
    </source>
</evidence>
<dbReference type="InterPro" id="IPR038479">
    <property type="entry name" value="Transthyretin-like_sf"/>
</dbReference>
<evidence type="ECO:0000256" key="4">
    <source>
        <dbReference type="ARBA" id="ARBA00022729"/>
    </source>
</evidence>
<evidence type="ECO:0000313" key="5">
    <source>
        <dbReference type="EnsemblMetazoa" id="PPA03499.1"/>
    </source>
</evidence>
<evidence type="ECO:0000313" key="6">
    <source>
        <dbReference type="Proteomes" id="UP000005239"/>
    </source>
</evidence>
<name>A0A2A6BTJ7_PRIPA</name>
<dbReference type="GO" id="GO:0005576">
    <property type="term" value="C:extracellular region"/>
    <property type="evidence" value="ECO:0007669"/>
    <property type="project" value="UniProtKB-SubCell"/>
</dbReference>
<organism evidence="5 6">
    <name type="scientific">Pristionchus pacificus</name>
    <name type="common">Parasitic nematode worm</name>
    <dbReference type="NCBI Taxonomy" id="54126"/>
    <lineage>
        <taxon>Eukaryota</taxon>
        <taxon>Metazoa</taxon>
        <taxon>Ecdysozoa</taxon>
        <taxon>Nematoda</taxon>
        <taxon>Chromadorea</taxon>
        <taxon>Rhabditida</taxon>
        <taxon>Rhabditina</taxon>
        <taxon>Diplogasteromorpha</taxon>
        <taxon>Diplogasteroidea</taxon>
        <taxon>Neodiplogasteridae</taxon>
        <taxon>Pristionchus</taxon>
    </lineage>
</organism>
<dbReference type="Proteomes" id="UP000005239">
    <property type="component" value="Unassembled WGS sequence"/>
</dbReference>
<accession>A0A2A6BTJ7</accession>
<dbReference type="Gene3D" id="2.60.40.3330">
    <property type="match status" value="1"/>
</dbReference>
<sequence length="166" mass="19138">MRSILLLLLILVSVTADTQYVKVRGRVSCLVTDGGQQYIINFPNAKIQIMEDDSSDIWPNDDDKVGDVITDERGLFEKDGGDAEDFADQMFYVEIHFPCSGVHRCDDQYYRMFCKRKNPSELYKATTIRIPPRFRYKAGENPKIFPIDYLLGAKDGRDVFRNKPEL</sequence>
<keyword evidence="6" id="KW-1185">Reference proteome</keyword>
<dbReference type="PANTHER" id="PTHR21700:SF3">
    <property type="entry name" value="TRANSTHYRETIN-LIKE PROTEIN 5"/>
    <property type="match status" value="1"/>
</dbReference>
<comment type="similarity">
    <text evidence="2">Belongs to the nematode transthyretin-like family.</text>
</comment>
<evidence type="ECO:0000256" key="1">
    <source>
        <dbReference type="ARBA" id="ARBA00004613"/>
    </source>
</evidence>
<evidence type="ECO:0000256" key="3">
    <source>
        <dbReference type="ARBA" id="ARBA00022525"/>
    </source>
</evidence>
<dbReference type="AlphaFoldDB" id="A0A2A6BTJ7"/>
<reference evidence="6" key="1">
    <citation type="journal article" date="2008" name="Nat. Genet.">
        <title>The Pristionchus pacificus genome provides a unique perspective on nematode lifestyle and parasitism.</title>
        <authorList>
            <person name="Dieterich C."/>
            <person name="Clifton S.W."/>
            <person name="Schuster L.N."/>
            <person name="Chinwalla A."/>
            <person name="Delehaunty K."/>
            <person name="Dinkelacker I."/>
            <person name="Fulton L."/>
            <person name="Fulton R."/>
            <person name="Godfrey J."/>
            <person name="Minx P."/>
            <person name="Mitreva M."/>
            <person name="Roeseler W."/>
            <person name="Tian H."/>
            <person name="Witte H."/>
            <person name="Yang S.P."/>
            <person name="Wilson R.K."/>
            <person name="Sommer R.J."/>
        </authorList>
    </citation>
    <scope>NUCLEOTIDE SEQUENCE [LARGE SCALE GENOMIC DNA]</scope>
    <source>
        <strain evidence="6">PS312</strain>
    </source>
</reference>
<protein>
    <submittedName>
        <fullName evidence="5">Uncharacterized protein</fullName>
    </submittedName>
</protein>
<reference evidence="5" key="2">
    <citation type="submission" date="2022-06" db="UniProtKB">
        <authorList>
            <consortium name="EnsemblMetazoa"/>
        </authorList>
    </citation>
    <scope>IDENTIFICATION</scope>
    <source>
        <strain evidence="5">PS312</strain>
    </source>
</reference>
<proteinExistence type="inferred from homology"/>
<keyword evidence="4" id="KW-0732">Signal</keyword>
<dbReference type="PANTHER" id="PTHR21700">
    <property type="entry name" value="TRANSTHYRETIN-LIKE FAMILY PROTEIN-RELATED"/>
    <property type="match status" value="1"/>
</dbReference>
<accession>A0A8R1U6R6</accession>
<dbReference type="GO" id="GO:0009986">
    <property type="term" value="C:cell surface"/>
    <property type="evidence" value="ECO:0007669"/>
    <property type="project" value="InterPro"/>
</dbReference>
<keyword evidence="3" id="KW-0964">Secreted</keyword>